<feature type="domain" description="FAD-binding PCMH-type" evidence="1">
    <location>
        <begin position="1"/>
        <end position="180"/>
    </location>
</feature>
<keyword evidence="3" id="KW-1185">Reference proteome</keyword>
<dbReference type="InterPro" id="IPR051312">
    <property type="entry name" value="Diverse_Substr_Oxidored"/>
</dbReference>
<dbReference type="Proteomes" id="UP001351900">
    <property type="component" value="Unassembled WGS sequence"/>
</dbReference>
<proteinExistence type="predicted"/>
<dbReference type="RefSeq" id="WP_331790897.1">
    <property type="nucleotide sequence ID" value="NZ_BAAAUO010000005.1"/>
</dbReference>
<dbReference type="Pfam" id="PF00941">
    <property type="entry name" value="FAD_binding_5"/>
    <property type="match status" value="1"/>
</dbReference>
<accession>A0ABU7V5A5</accession>
<reference evidence="2 3" key="1">
    <citation type="submission" date="2024-01" db="EMBL/GenBank/DDBJ databases">
        <title>the genome sequence of strain Microbacterium schleiferi NBRC 15075.</title>
        <authorList>
            <person name="Ding Y."/>
            <person name="Zhang G."/>
        </authorList>
    </citation>
    <scope>NUCLEOTIDE SEQUENCE [LARGE SCALE GENOMIC DNA]</scope>
    <source>
        <strain evidence="2 3">NBRC 15075</strain>
    </source>
</reference>
<organism evidence="2 3">
    <name type="scientific">Microbacterium schleiferi</name>
    <dbReference type="NCBI Taxonomy" id="69362"/>
    <lineage>
        <taxon>Bacteria</taxon>
        <taxon>Bacillati</taxon>
        <taxon>Actinomycetota</taxon>
        <taxon>Actinomycetes</taxon>
        <taxon>Micrococcales</taxon>
        <taxon>Microbacteriaceae</taxon>
        <taxon>Microbacterium</taxon>
    </lineage>
</organism>
<dbReference type="InterPro" id="IPR016169">
    <property type="entry name" value="FAD-bd_PCMH_sub2"/>
</dbReference>
<evidence type="ECO:0000313" key="3">
    <source>
        <dbReference type="Proteomes" id="UP001351900"/>
    </source>
</evidence>
<dbReference type="Gene3D" id="3.30.465.10">
    <property type="match status" value="1"/>
</dbReference>
<gene>
    <name evidence="2" type="ORF">V2V91_04170</name>
</gene>
<dbReference type="PANTHER" id="PTHR42659:SF9">
    <property type="entry name" value="XANTHINE DEHYDROGENASE FAD-BINDING SUBUNIT XDHB-RELATED"/>
    <property type="match status" value="1"/>
</dbReference>
<comment type="caution">
    <text evidence="2">The sequence shown here is derived from an EMBL/GenBank/DDBJ whole genome shotgun (WGS) entry which is preliminary data.</text>
</comment>
<dbReference type="EMBL" id="JAZHOV010000002">
    <property type="protein sequence ID" value="MEF2254333.1"/>
    <property type="molecule type" value="Genomic_DNA"/>
</dbReference>
<dbReference type="InterPro" id="IPR036318">
    <property type="entry name" value="FAD-bd_PCMH-like_sf"/>
</dbReference>
<sequence>MDITSVTSYRFASTRDDLALGPGEKILAGGTWLMSEPQPDVTGFVDITRMGWPEIEITDAGLRIAATCTIARFVAWSRGELDTPAPDGWHAAGAIPDAAHALLMSFKVWNTATVGGNVCQSFTAAAMVSLLAALDGEAVIWTPDGDERRQPVAEFITGQAKNTLQPGEVLRALDVPAAAMRARVSLHKMALAELGRSGIVVSGRRDEDGSTVIAVTASTLAPHVFRYSGVPEAEQLRTDVMSPTDFFTDALGEADWRRAVTAVLAERVLADLAEADGSEVTA</sequence>
<dbReference type="InterPro" id="IPR002346">
    <property type="entry name" value="Mopterin_DH_FAD-bd"/>
</dbReference>
<evidence type="ECO:0000313" key="2">
    <source>
        <dbReference type="EMBL" id="MEF2254333.1"/>
    </source>
</evidence>
<protein>
    <submittedName>
        <fullName evidence="2">FAD binding domain-containing protein</fullName>
    </submittedName>
</protein>
<dbReference type="PROSITE" id="PS51387">
    <property type="entry name" value="FAD_PCMH"/>
    <property type="match status" value="1"/>
</dbReference>
<dbReference type="PANTHER" id="PTHR42659">
    <property type="entry name" value="XANTHINE DEHYDROGENASE SUBUNIT C-RELATED"/>
    <property type="match status" value="1"/>
</dbReference>
<dbReference type="SUPFAM" id="SSF56176">
    <property type="entry name" value="FAD-binding/transporter-associated domain-like"/>
    <property type="match status" value="1"/>
</dbReference>
<name>A0ABU7V5A5_9MICO</name>
<evidence type="ECO:0000259" key="1">
    <source>
        <dbReference type="PROSITE" id="PS51387"/>
    </source>
</evidence>
<dbReference type="InterPro" id="IPR016166">
    <property type="entry name" value="FAD-bd_PCMH"/>
</dbReference>